<evidence type="ECO:0000256" key="7">
    <source>
        <dbReference type="SAM" id="Phobius"/>
    </source>
</evidence>
<feature type="transmembrane region" description="Helical" evidence="7">
    <location>
        <begin position="152"/>
        <end position="171"/>
    </location>
</feature>
<proteinExistence type="inferred from homology"/>
<dbReference type="Proteomes" id="UP000515243">
    <property type="component" value="Chromosome 1"/>
</dbReference>
<gene>
    <name evidence="9" type="ORF">FF104_01890</name>
</gene>
<evidence type="ECO:0000259" key="8">
    <source>
        <dbReference type="Pfam" id="PF01757"/>
    </source>
</evidence>
<feature type="transmembrane region" description="Helical" evidence="7">
    <location>
        <begin position="338"/>
        <end position="364"/>
    </location>
</feature>
<feature type="transmembrane region" description="Helical" evidence="7">
    <location>
        <begin position="183"/>
        <end position="202"/>
    </location>
</feature>
<keyword evidence="5 7" id="KW-1133">Transmembrane helix</keyword>
<dbReference type="InterPro" id="IPR002656">
    <property type="entry name" value="Acyl_transf_3_dom"/>
</dbReference>
<feature type="transmembrane region" description="Helical" evidence="7">
    <location>
        <begin position="114"/>
        <end position="132"/>
    </location>
</feature>
<keyword evidence="4 7" id="KW-0812">Transmembrane</keyword>
<name>A0AAP9RBT8_CLOBU</name>
<dbReference type="GO" id="GO:0009246">
    <property type="term" value="P:enterobacterial common antigen biosynthetic process"/>
    <property type="evidence" value="ECO:0007669"/>
    <property type="project" value="TreeGrafter"/>
</dbReference>
<accession>A0AAP9RBT8</accession>
<organism evidence="9 10">
    <name type="scientific">Clostridium butyricum</name>
    <dbReference type="NCBI Taxonomy" id="1492"/>
    <lineage>
        <taxon>Bacteria</taxon>
        <taxon>Bacillati</taxon>
        <taxon>Bacillota</taxon>
        <taxon>Clostridia</taxon>
        <taxon>Eubacteriales</taxon>
        <taxon>Clostridiaceae</taxon>
        <taxon>Clostridium</taxon>
    </lineage>
</organism>
<feature type="transmembrane region" description="Helical" evidence="7">
    <location>
        <begin position="376"/>
        <end position="393"/>
    </location>
</feature>
<keyword evidence="3" id="KW-1003">Cell membrane</keyword>
<dbReference type="Pfam" id="PF01757">
    <property type="entry name" value="Acyl_transf_3"/>
    <property type="match status" value="1"/>
</dbReference>
<feature type="transmembrane region" description="Helical" evidence="7">
    <location>
        <begin position="73"/>
        <end position="93"/>
    </location>
</feature>
<evidence type="ECO:0000256" key="2">
    <source>
        <dbReference type="ARBA" id="ARBA00007400"/>
    </source>
</evidence>
<feature type="transmembrane region" description="Helical" evidence="7">
    <location>
        <begin position="27"/>
        <end position="46"/>
    </location>
</feature>
<dbReference type="PANTHER" id="PTHR40074:SF2">
    <property type="entry name" value="O-ACETYLTRANSFERASE WECH"/>
    <property type="match status" value="1"/>
</dbReference>
<keyword evidence="6 7" id="KW-0472">Membrane</keyword>
<keyword evidence="9" id="KW-0012">Acyltransferase</keyword>
<evidence type="ECO:0000313" key="10">
    <source>
        <dbReference type="Proteomes" id="UP000515243"/>
    </source>
</evidence>
<sequence>MLIVVKEIIKMDSINQNNYKQVSEYNLMKVIAIILVVIGHSTYLKISGVDYSQFFGQTLQVEFGKNVQRIVDIIYIFHMALFFAVSGSVYYIQKNKLNKYKNAKELIINKIKRLMIPYILVGILYVIPIKVISRFYSTNYFANAIFYDMLNGIGHLWFLFTLFWIFILFYFLEKYIYNNNKYIFWVIVLITYFFNDIIYNFMPNGLKSNVQYVIFFCIGYFFEIIREKYNNSKCMVVNTIILSVVVYVLYYAQKNINFKYAQLLILLFVKILLILIVYNISYLLNKYLKISKLKLYEKLYKYNFDIYLFHDPLNYLFLYIASLILIKIQNQNLIQTQVFSFFMIFILRFVINIFICIFIAVVINKFKQYKKLRRKLLCWCGVMFVLCFGMVIYDNYNNIHRTNKIYAPRLGDNFTTINLTDENWTNGVSNTMNILLFENNEVNISILKNAKLVKYNNINKGIQNIKEIDNSWIYLELDNRENIEQFAYPNKIQVLK</sequence>
<feature type="transmembrane region" description="Helical" evidence="7">
    <location>
        <begin position="306"/>
        <end position="326"/>
    </location>
</feature>
<dbReference type="GO" id="GO:0005886">
    <property type="term" value="C:plasma membrane"/>
    <property type="evidence" value="ECO:0007669"/>
    <property type="project" value="UniProtKB-SubCell"/>
</dbReference>
<evidence type="ECO:0000256" key="1">
    <source>
        <dbReference type="ARBA" id="ARBA00004651"/>
    </source>
</evidence>
<feature type="domain" description="Acyltransferase 3" evidence="8">
    <location>
        <begin position="24"/>
        <end position="360"/>
    </location>
</feature>
<evidence type="ECO:0000256" key="5">
    <source>
        <dbReference type="ARBA" id="ARBA00022989"/>
    </source>
</evidence>
<protein>
    <submittedName>
        <fullName evidence="9">Acyltransferase</fullName>
    </submittedName>
</protein>
<evidence type="ECO:0000256" key="6">
    <source>
        <dbReference type="ARBA" id="ARBA00023136"/>
    </source>
</evidence>
<comment type="subcellular location">
    <subcellularLocation>
        <location evidence="1">Cell membrane</location>
        <topology evidence="1">Multi-pass membrane protein</topology>
    </subcellularLocation>
</comment>
<dbReference type="EMBL" id="CP040626">
    <property type="protein sequence ID" value="QMW89733.1"/>
    <property type="molecule type" value="Genomic_DNA"/>
</dbReference>
<evidence type="ECO:0000313" key="9">
    <source>
        <dbReference type="EMBL" id="QMW89733.1"/>
    </source>
</evidence>
<feature type="transmembrane region" description="Helical" evidence="7">
    <location>
        <begin position="264"/>
        <end position="285"/>
    </location>
</feature>
<dbReference type="GO" id="GO:0016413">
    <property type="term" value="F:O-acetyltransferase activity"/>
    <property type="evidence" value="ECO:0007669"/>
    <property type="project" value="TreeGrafter"/>
</dbReference>
<reference evidence="9 10" key="1">
    <citation type="submission" date="2019-05" db="EMBL/GenBank/DDBJ databases">
        <authorList>
            <person name="Schori C."/>
            <person name="Ahrens C."/>
        </authorList>
    </citation>
    <scope>NUCLEOTIDE SEQUENCE [LARGE SCALE GENOMIC DNA]</scope>
    <source>
        <strain evidence="9 10">DSM 10702</strain>
    </source>
</reference>
<feature type="transmembrane region" description="Helical" evidence="7">
    <location>
        <begin position="234"/>
        <end position="252"/>
    </location>
</feature>
<comment type="similarity">
    <text evidence="2">Belongs to the acyltransferase 3 family.</text>
</comment>
<evidence type="ECO:0000256" key="3">
    <source>
        <dbReference type="ARBA" id="ARBA00022475"/>
    </source>
</evidence>
<dbReference type="PANTHER" id="PTHR40074">
    <property type="entry name" value="O-ACETYLTRANSFERASE WECH"/>
    <property type="match status" value="1"/>
</dbReference>
<keyword evidence="9" id="KW-0808">Transferase</keyword>
<feature type="transmembrane region" description="Helical" evidence="7">
    <location>
        <begin position="208"/>
        <end position="225"/>
    </location>
</feature>
<dbReference type="AlphaFoldDB" id="A0AAP9RBT8"/>
<evidence type="ECO:0000256" key="4">
    <source>
        <dbReference type="ARBA" id="ARBA00022692"/>
    </source>
</evidence>